<dbReference type="AlphaFoldDB" id="A0A2R8CA41"/>
<dbReference type="PANTHER" id="PTHR11365:SF23">
    <property type="entry name" value="HYPOTHETICAL 5-OXOPROLINASE (EUROFUNG)-RELATED"/>
    <property type="match status" value="1"/>
</dbReference>
<evidence type="ECO:0000256" key="1">
    <source>
        <dbReference type="SAM" id="MobiDB-lite"/>
    </source>
</evidence>
<dbReference type="EC" id="6.4.1.8" evidence="3"/>
<dbReference type="RefSeq" id="WP_108788381.1">
    <property type="nucleotide sequence ID" value="NZ_ONZG01000006.1"/>
</dbReference>
<dbReference type="Pfam" id="PF02538">
    <property type="entry name" value="Hydantoinase_B"/>
    <property type="match status" value="1"/>
</dbReference>
<feature type="compositionally biased region" description="Basic and acidic residues" evidence="1">
    <location>
        <begin position="400"/>
        <end position="410"/>
    </location>
</feature>
<gene>
    <name evidence="3" type="primary">apc4_1</name>
    <name evidence="3" type="ORF">TRM7615_02729</name>
</gene>
<dbReference type="GO" id="GO:0006749">
    <property type="term" value="P:glutathione metabolic process"/>
    <property type="evidence" value="ECO:0007669"/>
    <property type="project" value="TreeGrafter"/>
</dbReference>
<protein>
    <submittedName>
        <fullName evidence="3">Acetophenone carboxylase delta subunit</fullName>
        <ecNumber evidence="3">6.4.1.8</ecNumber>
    </submittedName>
</protein>
<dbReference type="EMBL" id="ONZG01000006">
    <property type="protein sequence ID" value="SPJ29216.1"/>
    <property type="molecule type" value="Genomic_DNA"/>
</dbReference>
<organism evidence="3 4">
    <name type="scientific">Falsiruegeria mediterranea M17</name>
    <dbReference type="NCBI Taxonomy" id="1200281"/>
    <lineage>
        <taxon>Bacteria</taxon>
        <taxon>Pseudomonadati</taxon>
        <taxon>Pseudomonadota</taxon>
        <taxon>Alphaproteobacteria</taxon>
        <taxon>Rhodobacterales</taxon>
        <taxon>Roseobacteraceae</taxon>
        <taxon>Falsiruegeria</taxon>
    </lineage>
</organism>
<dbReference type="GO" id="GO:0005829">
    <property type="term" value="C:cytosol"/>
    <property type="evidence" value="ECO:0007669"/>
    <property type="project" value="TreeGrafter"/>
</dbReference>
<dbReference type="GO" id="GO:0016874">
    <property type="term" value="F:ligase activity"/>
    <property type="evidence" value="ECO:0007669"/>
    <property type="project" value="UniProtKB-KW"/>
</dbReference>
<feature type="domain" description="Hydantoinase B/oxoprolinase" evidence="2">
    <location>
        <begin position="7"/>
        <end position="529"/>
    </location>
</feature>
<sequence length="597" mass="64973">MLKRNVDPITIEVVRNRLESIANAMQYTLLRSAVAVIVKEGEDCSCGIFKPNGETITQARACPIHLTTMRPGIGVITKEFPLEDMRPGDTFILNDPYQGGGHLPDILMAAPIFIEGQDLPVAFAGALSHHEDVGGQEPGSMSANTTELFQEGLIIPPVPWMKEGKLVKTSVDFIRYNVRIPKTVLGDLEAQLAACMVGVRGFQEMIENMKFDVVDASIDILFDQAETRMRAELSKLKDGVYEFEDWVDNKSRDLPRLPIKCKVEVKGSSINVDFAGTALQQPAPVNVNLAGAESGAHTTIKGMTDPNLPLNEGAVKPISVTAPEGSLFNPLRPAPVALRGQIAQRAYDVVQGALIQAIEPEDAVSSPSSGNMVTSFSGLDDAGDIYGSSDLTTGGTGARSDSDGLDHMEHGFTNVQTTPSEAWETRYPIRVRDHELRMDSGGPGKFRGGLGIRRSFEVLKGPVRSCHRHDRSLSSSWGIYGGKPGERWRSYIERVDGSVEHLHSKEVIELQTGDIFVRETGGGGGYGDPLERDARMVVDDVLDRKISESSARADYGVVLSANGFDFDDAATQSLRTKIKAERGAVNWLYDFGEDGKR</sequence>
<dbReference type="OrthoDB" id="9761586at2"/>
<dbReference type="PANTHER" id="PTHR11365">
    <property type="entry name" value="5-OXOPROLINASE RELATED"/>
    <property type="match status" value="1"/>
</dbReference>
<dbReference type="InterPro" id="IPR003692">
    <property type="entry name" value="Hydantoinase_B"/>
</dbReference>
<dbReference type="GO" id="GO:0017168">
    <property type="term" value="F:5-oxoprolinase (ATP-hydrolyzing) activity"/>
    <property type="evidence" value="ECO:0007669"/>
    <property type="project" value="TreeGrafter"/>
</dbReference>
<keyword evidence="4" id="KW-1185">Reference proteome</keyword>
<proteinExistence type="predicted"/>
<evidence type="ECO:0000313" key="3">
    <source>
        <dbReference type="EMBL" id="SPJ29216.1"/>
    </source>
</evidence>
<keyword evidence="3" id="KW-0436">Ligase</keyword>
<dbReference type="Proteomes" id="UP000244898">
    <property type="component" value="Unassembled WGS sequence"/>
</dbReference>
<evidence type="ECO:0000259" key="2">
    <source>
        <dbReference type="Pfam" id="PF02538"/>
    </source>
</evidence>
<name>A0A2R8CA41_9RHOB</name>
<evidence type="ECO:0000313" key="4">
    <source>
        <dbReference type="Proteomes" id="UP000244898"/>
    </source>
</evidence>
<reference evidence="4" key="1">
    <citation type="submission" date="2018-03" db="EMBL/GenBank/DDBJ databases">
        <authorList>
            <person name="Rodrigo-Torres L."/>
            <person name="Arahal R. D."/>
            <person name="Lucena T."/>
        </authorList>
    </citation>
    <scope>NUCLEOTIDE SEQUENCE [LARGE SCALE GENOMIC DNA]</scope>
    <source>
        <strain evidence="4">CECT 7615</strain>
    </source>
</reference>
<feature type="region of interest" description="Disordered" evidence="1">
    <location>
        <begin position="388"/>
        <end position="416"/>
    </location>
</feature>
<dbReference type="InterPro" id="IPR045079">
    <property type="entry name" value="Oxoprolinase-like"/>
</dbReference>
<accession>A0A2R8CA41</accession>